<accession>A0ABS0Q1V1</accession>
<dbReference type="RefSeq" id="WP_198074039.1">
    <property type="nucleotide sequence ID" value="NZ_JAEDAE010000001.1"/>
</dbReference>
<evidence type="ECO:0000313" key="2">
    <source>
        <dbReference type="EMBL" id="MBH8556618.1"/>
    </source>
</evidence>
<protein>
    <submittedName>
        <fullName evidence="2">Uncharacterized protein</fullName>
    </submittedName>
</protein>
<evidence type="ECO:0000313" key="3">
    <source>
        <dbReference type="Proteomes" id="UP000625631"/>
    </source>
</evidence>
<reference evidence="2 3" key="1">
    <citation type="submission" date="2020-12" db="EMBL/GenBank/DDBJ databases">
        <title>Hymenobacter sp.</title>
        <authorList>
            <person name="Kim M.K."/>
        </authorList>
    </citation>
    <scope>NUCLEOTIDE SEQUENCE [LARGE SCALE GENOMIC DNA]</scope>
    <source>
        <strain evidence="2 3">BT442</strain>
    </source>
</reference>
<comment type="caution">
    <text evidence="2">The sequence shown here is derived from an EMBL/GenBank/DDBJ whole genome shotgun (WGS) entry which is preliminary data.</text>
</comment>
<dbReference type="Proteomes" id="UP000625631">
    <property type="component" value="Unassembled WGS sequence"/>
</dbReference>
<dbReference type="EMBL" id="JAEDAE010000001">
    <property type="protein sequence ID" value="MBH8556618.1"/>
    <property type="molecule type" value="Genomic_DNA"/>
</dbReference>
<feature type="region of interest" description="Disordered" evidence="1">
    <location>
        <begin position="38"/>
        <end position="62"/>
    </location>
</feature>
<name>A0ABS0Q1V1_9BACT</name>
<sequence length="62" mass="6862">MLKNFQRYFRFYLASVLFGLLLAGIRWQTAPLGANELNTEPASTSAPAARPVHVASHSVAFR</sequence>
<organism evidence="2 3">
    <name type="scientific">Hymenobacter negativus</name>
    <dbReference type="NCBI Taxonomy" id="2795026"/>
    <lineage>
        <taxon>Bacteria</taxon>
        <taxon>Pseudomonadati</taxon>
        <taxon>Bacteroidota</taxon>
        <taxon>Cytophagia</taxon>
        <taxon>Cytophagales</taxon>
        <taxon>Hymenobacteraceae</taxon>
        <taxon>Hymenobacter</taxon>
    </lineage>
</organism>
<evidence type="ECO:0000256" key="1">
    <source>
        <dbReference type="SAM" id="MobiDB-lite"/>
    </source>
</evidence>
<proteinExistence type="predicted"/>
<gene>
    <name evidence="2" type="ORF">I7X13_01065</name>
</gene>
<keyword evidence="3" id="KW-1185">Reference proteome</keyword>